<dbReference type="SUPFAM" id="SSF81631">
    <property type="entry name" value="PAP/OAS1 substrate-binding domain"/>
    <property type="match status" value="1"/>
</dbReference>
<protein>
    <recommendedName>
        <fullName evidence="4">PAP-associated domain-containing protein</fullName>
    </recommendedName>
</protein>
<dbReference type="EMBL" id="LSYV01000062">
    <property type="protein sequence ID" value="KXZ44872.1"/>
    <property type="molecule type" value="Genomic_DNA"/>
</dbReference>
<dbReference type="PANTHER" id="PTHR12271:SF123">
    <property type="entry name" value="PROTEIN HESO1"/>
    <property type="match status" value="1"/>
</dbReference>
<dbReference type="OrthoDB" id="2274644at2759"/>
<dbReference type="AlphaFoldDB" id="A0A150G4T6"/>
<gene>
    <name evidence="2" type="ORF">GPECTOR_61g825</name>
</gene>
<feature type="compositionally biased region" description="Polar residues" evidence="1">
    <location>
        <begin position="315"/>
        <end position="325"/>
    </location>
</feature>
<reference evidence="3" key="1">
    <citation type="journal article" date="2016" name="Nat. Commun.">
        <title>The Gonium pectorale genome demonstrates co-option of cell cycle regulation during the evolution of multicellularity.</title>
        <authorList>
            <person name="Hanschen E.R."/>
            <person name="Marriage T.N."/>
            <person name="Ferris P.J."/>
            <person name="Hamaji T."/>
            <person name="Toyoda A."/>
            <person name="Fujiyama A."/>
            <person name="Neme R."/>
            <person name="Noguchi H."/>
            <person name="Minakuchi Y."/>
            <person name="Suzuki M."/>
            <person name="Kawai-Toyooka H."/>
            <person name="Smith D.R."/>
            <person name="Sparks H."/>
            <person name="Anderson J."/>
            <person name="Bakaric R."/>
            <person name="Luria V."/>
            <person name="Karger A."/>
            <person name="Kirschner M.W."/>
            <person name="Durand P.M."/>
            <person name="Michod R.E."/>
            <person name="Nozaki H."/>
            <person name="Olson B.J."/>
        </authorList>
    </citation>
    <scope>NUCLEOTIDE SEQUENCE [LARGE SCALE GENOMIC DNA]</scope>
    <source>
        <strain evidence="3">NIES-2863</strain>
    </source>
</reference>
<dbReference type="Proteomes" id="UP000075714">
    <property type="component" value="Unassembled WGS sequence"/>
</dbReference>
<organism evidence="2 3">
    <name type="scientific">Gonium pectorale</name>
    <name type="common">Green alga</name>
    <dbReference type="NCBI Taxonomy" id="33097"/>
    <lineage>
        <taxon>Eukaryota</taxon>
        <taxon>Viridiplantae</taxon>
        <taxon>Chlorophyta</taxon>
        <taxon>core chlorophytes</taxon>
        <taxon>Chlorophyceae</taxon>
        <taxon>CS clade</taxon>
        <taxon>Chlamydomonadales</taxon>
        <taxon>Volvocaceae</taxon>
        <taxon>Gonium</taxon>
    </lineage>
</organism>
<dbReference type="PANTHER" id="PTHR12271">
    <property type="entry name" value="POLY A POLYMERASE CID PAP -RELATED"/>
    <property type="match status" value="1"/>
</dbReference>
<dbReference type="STRING" id="33097.A0A150G4T6"/>
<evidence type="ECO:0000313" key="2">
    <source>
        <dbReference type="EMBL" id="KXZ44872.1"/>
    </source>
</evidence>
<feature type="compositionally biased region" description="Low complexity" evidence="1">
    <location>
        <begin position="283"/>
        <end position="297"/>
    </location>
</feature>
<keyword evidence="3" id="KW-1185">Reference proteome</keyword>
<sequence>MHNLHARDHRVLLQRAAAQLVSDGVAAQRDVKYLLSARIPLIKFVDLRSGIPVDLTLGGPSTQVKAWSVSQVASIHPAFGKLFRIVKLWAKAHSINDGASHTFNSWCLTLLVMFHLQRHTRPALLPPLHALFHDAPPESGAPRLLEGGREPDEEELGMWMTEVRRRAEAARASYGELPGLPLHELFGEFVASGGRMMRALLAREEPFDSKRTGISVFHGDYRQCAGRGGAVVAVEDPFNSVDNTARTFQAQCVRMKKRTGTPNYVLSVFERTAQRLGLPAGPPAAAQPGPTAGAPAAEETLSDGAGDGLGGGERQTATNAGTTCTAPDALPSASTDAPAQADEQQRPLPPLSHTLAFLFGPELLSRLPAGQCGELLGPELEAWARAALAEGRPAGEVHLGMLRRLGAEG</sequence>
<name>A0A150G4T6_GONPE</name>
<dbReference type="GO" id="GO:0016779">
    <property type="term" value="F:nucleotidyltransferase activity"/>
    <property type="evidence" value="ECO:0007669"/>
    <property type="project" value="TreeGrafter"/>
</dbReference>
<proteinExistence type="predicted"/>
<feature type="region of interest" description="Disordered" evidence="1">
    <location>
        <begin position="278"/>
        <end position="347"/>
    </location>
</feature>
<evidence type="ECO:0000313" key="3">
    <source>
        <dbReference type="Proteomes" id="UP000075714"/>
    </source>
</evidence>
<dbReference type="Gene3D" id="1.10.1410.10">
    <property type="match status" value="1"/>
</dbReference>
<accession>A0A150G4T6</accession>
<evidence type="ECO:0008006" key="4">
    <source>
        <dbReference type="Google" id="ProtNLM"/>
    </source>
</evidence>
<evidence type="ECO:0000256" key="1">
    <source>
        <dbReference type="SAM" id="MobiDB-lite"/>
    </source>
</evidence>
<dbReference type="GO" id="GO:0031123">
    <property type="term" value="P:RNA 3'-end processing"/>
    <property type="evidence" value="ECO:0007669"/>
    <property type="project" value="TreeGrafter"/>
</dbReference>
<comment type="caution">
    <text evidence="2">The sequence shown here is derived from an EMBL/GenBank/DDBJ whole genome shotgun (WGS) entry which is preliminary data.</text>
</comment>